<keyword evidence="3" id="KW-0378">Hydrolase</keyword>
<feature type="non-terminal residue" evidence="7">
    <location>
        <position position="1"/>
    </location>
</feature>
<feature type="domain" description="Calpain catalytic" evidence="6">
    <location>
        <begin position="214"/>
        <end position="415"/>
    </location>
</feature>
<dbReference type="SUPFAM" id="SSF54001">
    <property type="entry name" value="Cysteine proteinases"/>
    <property type="match status" value="1"/>
</dbReference>
<dbReference type="InterPro" id="IPR038765">
    <property type="entry name" value="Papain-like_cys_pep_sf"/>
</dbReference>
<dbReference type="Gene3D" id="2.150.10.10">
    <property type="entry name" value="Serralysin-like metalloprotease, C-terminal"/>
    <property type="match status" value="1"/>
</dbReference>
<dbReference type="PANTHER" id="PTHR10183:SF379">
    <property type="entry name" value="CALPAIN-5"/>
    <property type="match status" value="1"/>
</dbReference>
<feature type="region of interest" description="Disordered" evidence="5">
    <location>
        <begin position="1"/>
        <end position="20"/>
    </location>
</feature>
<dbReference type="GO" id="GO:0004198">
    <property type="term" value="F:calcium-dependent cysteine-type endopeptidase activity"/>
    <property type="evidence" value="ECO:0007669"/>
    <property type="project" value="InterPro"/>
</dbReference>
<dbReference type="InterPro" id="IPR022684">
    <property type="entry name" value="Calpain_cysteine_protease"/>
</dbReference>
<evidence type="ECO:0000313" key="7">
    <source>
        <dbReference type="EMBL" id="KKL24148.1"/>
    </source>
</evidence>
<proteinExistence type="inferred from homology"/>
<keyword evidence="4" id="KW-0788">Thiol protease</keyword>
<gene>
    <name evidence="7" type="ORF">LCGC14_2418220</name>
</gene>
<evidence type="ECO:0000256" key="5">
    <source>
        <dbReference type="SAM" id="MobiDB-lite"/>
    </source>
</evidence>
<evidence type="ECO:0000256" key="2">
    <source>
        <dbReference type="ARBA" id="ARBA00022670"/>
    </source>
</evidence>
<organism evidence="7">
    <name type="scientific">marine sediment metagenome</name>
    <dbReference type="NCBI Taxonomy" id="412755"/>
    <lineage>
        <taxon>unclassified sequences</taxon>
        <taxon>metagenomes</taxon>
        <taxon>ecological metagenomes</taxon>
    </lineage>
</organism>
<dbReference type="PANTHER" id="PTHR10183">
    <property type="entry name" value="CALPAIN"/>
    <property type="match status" value="1"/>
</dbReference>
<dbReference type="AlphaFoldDB" id="A0A0F9EJS5"/>
<dbReference type="EMBL" id="LAZR01036701">
    <property type="protein sequence ID" value="KKL24148.1"/>
    <property type="molecule type" value="Genomic_DNA"/>
</dbReference>
<evidence type="ECO:0000259" key="6">
    <source>
        <dbReference type="PROSITE" id="PS50203"/>
    </source>
</evidence>
<dbReference type="PROSITE" id="PS50203">
    <property type="entry name" value="CALPAIN_CAT"/>
    <property type="match status" value="1"/>
</dbReference>
<dbReference type="InterPro" id="IPR001300">
    <property type="entry name" value="Peptidase_C2_calpain_cat"/>
</dbReference>
<evidence type="ECO:0000256" key="3">
    <source>
        <dbReference type="ARBA" id="ARBA00022801"/>
    </source>
</evidence>
<dbReference type="GO" id="GO:0006508">
    <property type="term" value="P:proteolysis"/>
    <property type="evidence" value="ECO:0007669"/>
    <property type="project" value="UniProtKB-KW"/>
</dbReference>
<protein>
    <recommendedName>
        <fullName evidence="6">Calpain catalytic domain-containing protein</fullName>
    </recommendedName>
</protein>
<reference evidence="7" key="1">
    <citation type="journal article" date="2015" name="Nature">
        <title>Complex archaea that bridge the gap between prokaryotes and eukaryotes.</title>
        <authorList>
            <person name="Spang A."/>
            <person name="Saw J.H."/>
            <person name="Jorgensen S.L."/>
            <person name="Zaremba-Niedzwiedzka K."/>
            <person name="Martijn J."/>
            <person name="Lind A.E."/>
            <person name="van Eijk R."/>
            <person name="Schleper C."/>
            <person name="Guy L."/>
            <person name="Ettema T.J."/>
        </authorList>
    </citation>
    <scope>NUCLEOTIDE SEQUENCE</scope>
</reference>
<keyword evidence="2" id="KW-0645">Protease</keyword>
<sequence>PEPDPEPDPAPDPAPDDAVPGVAVTGRTVSFSGGLRLLVTGTDLADTIVVGQTSGGLVLSGSATAAFDGSFQSVVIYGFGGDDTIRLANSVTGASVIYAGAGSDDVFDAGLGAGELHGGDGDDLLISIGGGSDTVWGDAGDDSFWVDSSDSISDASSAETAAKKVHRVSEFYQPWTSNSGSADYVSLEITGQDMKDPTLTSSAYHYSDFSSRPLFNGITYDDSTQGYIGDCYFLAALSSMAVTDPGVIAESITALGDGTYAVRFYQGSQEVYLRIDGELPVRSGGSLIYAGLGEGGDIWMPLMEKAYAHFRYGSNSYSSIEGGWMGTVYAQITGRGYVNRSVYSATADATFQWIQGRFDGGHAVTAGTWLGGGPIIGSHAYVVTSLETVEGQDFVTVFNPWGVDGRSYDSNYSDGLLKLTSAQFSQYFYRLQSSVA</sequence>
<accession>A0A0F9EJS5</accession>
<dbReference type="PRINTS" id="PR00704">
    <property type="entry name" value="CALPAIN"/>
</dbReference>
<dbReference type="Pfam" id="PF00648">
    <property type="entry name" value="Peptidase_C2"/>
    <property type="match status" value="1"/>
</dbReference>
<dbReference type="InterPro" id="IPR011049">
    <property type="entry name" value="Serralysin-like_metalloprot_C"/>
</dbReference>
<evidence type="ECO:0000256" key="4">
    <source>
        <dbReference type="ARBA" id="ARBA00022807"/>
    </source>
</evidence>
<comment type="caution">
    <text evidence="7">The sequence shown here is derived from an EMBL/GenBank/DDBJ whole genome shotgun (WGS) entry which is preliminary data.</text>
</comment>
<dbReference type="SUPFAM" id="SSF51120">
    <property type="entry name" value="beta-Roll"/>
    <property type="match status" value="1"/>
</dbReference>
<comment type="similarity">
    <text evidence="1">Belongs to the peptidase C2 family.</text>
</comment>
<dbReference type="SMART" id="SM00230">
    <property type="entry name" value="CysPc"/>
    <property type="match status" value="1"/>
</dbReference>
<name>A0A0F9EJS5_9ZZZZ</name>
<evidence type="ECO:0000256" key="1">
    <source>
        <dbReference type="ARBA" id="ARBA00007623"/>
    </source>
</evidence>